<dbReference type="Proteomes" id="UP000054018">
    <property type="component" value="Unassembled WGS sequence"/>
</dbReference>
<evidence type="ECO:0000313" key="1">
    <source>
        <dbReference type="EMBL" id="KIK18864.1"/>
    </source>
</evidence>
<proteinExistence type="predicted"/>
<evidence type="ECO:0000313" key="2">
    <source>
        <dbReference type="Proteomes" id="UP000054018"/>
    </source>
</evidence>
<dbReference type="AlphaFoldDB" id="A0A0C9YY81"/>
<gene>
    <name evidence="1" type="ORF">PISMIDRAFT_24555</name>
</gene>
<organism evidence="1 2">
    <name type="scientific">Pisolithus microcarpus 441</name>
    <dbReference type="NCBI Taxonomy" id="765257"/>
    <lineage>
        <taxon>Eukaryota</taxon>
        <taxon>Fungi</taxon>
        <taxon>Dikarya</taxon>
        <taxon>Basidiomycota</taxon>
        <taxon>Agaricomycotina</taxon>
        <taxon>Agaricomycetes</taxon>
        <taxon>Agaricomycetidae</taxon>
        <taxon>Boletales</taxon>
        <taxon>Sclerodermatineae</taxon>
        <taxon>Pisolithaceae</taxon>
        <taxon>Pisolithus</taxon>
    </lineage>
</organism>
<accession>A0A0C9YY81</accession>
<sequence>MSMPQSREHLCRGADVAKTQSPPTILASSSRVRKIFEELTAKWPTGLSQVSQSEPHQEALLTKHKNSRTITTEHQTLFGAHTTSYAKFHVGSIAMVMCGLDTLSYSSNKLKVHGQLLYSDLLPQGSVDRRQYIQNLEDHGCYLQREILIDTTRSHEDIMKQQCTWFPKAFEYVDSQHECTNTSTAQPDWQLLVPNCGKLELSTAVHPNGIVLAHFKGCQKASIADSNLWFVTQNPVPKSTSRTWKVDADIVGTDVEVIADEGSHESSDEEVIELSSSIADLKIGLTAKTVNANAWPSRPPQSGGPISGPVAVNEIAAYGDESAPLPPNPWLTQFEEMTALKDGDVSDIDL</sequence>
<reference evidence="2" key="2">
    <citation type="submission" date="2015-01" db="EMBL/GenBank/DDBJ databases">
        <title>Evolutionary Origins and Diversification of the Mycorrhizal Mutualists.</title>
        <authorList>
            <consortium name="DOE Joint Genome Institute"/>
            <consortium name="Mycorrhizal Genomics Consortium"/>
            <person name="Kohler A."/>
            <person name="Kuo A."/>
            <person name="Nagy L.G."/>
            <person name="Floudas D."/>
            <person name="Copeland A."/>
            <person name="Barry K.W."/>
            <person name="Cichocki N."/>
            <person name="Veneault-Fourrey C."/>
            <person name="LaButti K."/>
            <person name="Lindquist E.A."/>
            <person name="Lipzen A."/>
            <person name="Lundell T."/>
            <person name="Morin E."/>
            <person name="Murat C."/>
            <person name="Riley R."/>
            <person name="Ohm R."/>
            <person name="Sun H."/>
            <person name="Tunlid A."/>
            <person name="Henrissat B."/>
            <person name="Grigoriev I.V."/>
            <person name="Hibbett D.S."/>
            <person name="Martin F."/>
        </authorList>
    </citation>
    <scope>NUCLEOTIDE SEQUENCE [LARGE SCALE GENOMIC DNA]</scope>
    <source>
        <strain evidence="2">441</strain>
    </source>
</reference>
<protein>
    <submittedName>
        <fullName evidence="1">Unplaced genomic scaffold scaffold_111, whole genome shotgun sequence</fullName>
    </submittedName>
</protein>
<keyword evidence="2" id="KW-1185">Reference proteome</keyword>
<reference evidence="1 2" key="1">
    <citation type="submission" date="2014-04" db="EMBL/GenBank/DDBJ databases">
        <authorList>
            <consortium name="DOE Joint Genome Institute"/>
            <person name="Kuo A."/>
            <person name="Kohler A."/>
            <person name="Costa M.D."/>
            <person name="Nagy L.G."/>
            <person name="Floudas D."/>
            <person name="Copeland A."/>
            <person name="Barry K.W."/>
            <person name="Cichocki N."/>
            <person name="Veneault-Fourrey C."/>
            <person name="LaButti K."/>
            <person name="Lindquist E.A."/>
            <person name="Lipzen A."/>
            <person name="Lundell T."/>
            <person name="Morin E."/>
            <person name="Murat C."/>
            <person name="Sun H."/>
            <person name="Tunlid A."/>
            <person name="Henrissat B."/>
            <person name="Grigoriev I.V."/>
            <person name="Hibbett D.S."/>
            <person name="Martin F."/>
            <person name="Nordberg H.P."/>
            <person name="Cantor M.N."/>
            <person name="Hua S.X."/>
        </authorList>
    </citation>
    <scope>NUCLEOTIDE SEQUENCE [LARGE SCALE GENOMIC DNA]</scope>
    <source>
        <strain evidence="1 2">441</strain>
    </source>
</reference>
<dbReference type="OrthoDB" id="2674423at2759"/>
<dbReference type="EMBL" id="KN833795">
    <property type="protein sequence ID" value="KIK18864.1"/>
    <property type="molecule type" value="Genomic_DNA"/>
</dbReference>
<name>A0A0C9YY81_9AGAM</name>
<dbReference type="HOGENOM" id="CLU_056977_0_0_1"/>